<evidence type="ECO:0000313" key="2">
    <source>
        <dbReference type="EMBL" id="NWJ44561.1"/>
    </source>
</evidence>
<evidence type="ECO:0000313" key="5">
    <source>
        <dbReference type="Proteomes" id="UP001431572"/>
    </source>
</evidence>
<reference evidence="3" key="2">
    <citation type="journal article" date="2024" name="Nature">
        <title>Anoxygenic phototroph of the Chloroflexota uses a type I reaction centre.</title>
        <authorList>
            <person name="Tsuji J.M."/>
            <person name="Shaw N.A."/>
            <person name="Nagashima S."/>
            <person name="Venkiteswaran J.J."/>
            <person name="Schiff S.L."/>
            <person name="Watanabe T."/>
            <person name="Fukui M."/>
            <person name="Hanada S."/>
            <person name="Tank M."/>
            <person name="Neufeld J.D."/>
        </authorList>
    </citation>
    <scope>NUCLEOTIDE SEQUENCE</scope>
    <source>
        <strain evidence="3">L227-S17</strain>
    </source>
</reference>
<keyword evidence="5" id="KW-1185">Reference proteome</keyword>
<dbReference type="Gene3D" id="1.25.40.10">
    <property type="entry name" value="Tetratricopeptide repeat domain"/>
    <property type="match status" value="1"/>
</dbReference>
<evidence type="ECO:0000313" key="4">
    <source>
        <dbReference type="Proteomes" id="UP000521676"/>
    </source>
</evidence>
<organism evidence="2 4">
    <name type="scientific">Candidatus Chlorohelix allophototropha</name>
    <dbReference type="NCBI Taxonomy" id="3003348"/>
    <lineage>
        <taxon>Bacteria</taxon>
        <taxon>Bacillati</taxon>
        <taxon>Chloroflexota</taxon>
        <taxon>Chloroflexia</taxon>
        <taxon>Candidatus Chloroheliales</taxon>
        <taxon>Candidatus Chloroheliaceae</taxon>
        <taxon>Candidatus Chlorohelix</taxon>
    </lineage>
</organism>
<reference evidence="2 4" key="1">
    <citation type="submission" date="2020-06" db="EMBL/GenBank/DDBJ databases">
        <title>Anoxygenic phototrophic Chloroflexota member uses a Type I reaction center.</title>
        <authorList>
            <person name="Tsuji J.M."/>
            <person name="Shaw N.A."/>
            <person name="Nagashima S."/>
            <person name="Venkiteswaran J."/>
            <person name="Schiff S.L."/>
            <person name="Hanada S."/>
            <person name="Tank M."/>
            <person name="Neufeld J.D."/>
        </authorList>
    </citation>
    <scope>NUCLEOTIDE SEQUENCE [LARGE SCALE GENOMIC DNA]</scope>
    <source>
        <strain evidence="2">L227-S17</strain>
    </source>
</reference>
<name>A0A8T7LZW7_9CHLR</name>
<keyword evidence="1" id="KW-0472">Membrane</keyword>
<protein>
    <recommendedName>
        <fullName evidence="6">Tetratricopeptide repeat protein</fullName>
    </recommendedName>
</protein>
<evidence type="ECO:0000256" key="1">
    <source>
        <dbReference type="SAM" id="Phobius"/>
    </source>
</evidence>
<dbReference type="SUPFAM" id="SSF48452">
    <property type="entry name" value="TPR-like"/>
    <property type="match status" value="1"/>
</dbReference>
<accession>A0A8T7LZW7</accession>
<keyword evidence="1" id="KW-1133">Transmembrane helix</keyword>
<feature type="transmembrane region" description="Helical" evidence="1">
    <location>
        <begin position="103"/>
        <end position="129"/>
    </location>
</feature>
<dbReference type="RefSeq" id="WP_341468338.1">
    <property type="nucleotide sequence ID" value="NZ_CP128399.1"/>
</dbReference>
<dbReference type="EMBL" id="JACATZ010000001">
    <property type="protein sequence ID" value="NWJ44561.1"/>
    <property type="molecule type" value="Genomic_DNA"/>
</dbReference>
<proteinExistence type="predicted"/>
<dbReference type="InterPro" id="IPR011990">
    <property type="entry name" value="TPR-like_helical_dom_sf"/>
</dbReference>
<feature type="transmembrane region" description="Helical" evidence="1">
    <location>
        <begin position="33"/>
        <end position="57"/>
    </location>
</feature>
<dbReference type="AlphaFoldDB" id="A0A8T7LZW7"/>
<evidence type="ECO:0008006" key="6">
    <source>
        <dbReference type="Google" id="ProtNLM"/>
    </source>
</evidence>
<dbReference type="EMBL" id="CP128399">
    <property type="protein sequence ID" value="WJW66452.1"/>
    <property type="molecule type" value="Genomic_DNA"/>
</dbReference>
<keyword evidence="1" id="KW-0812">Transmembrane</keyword>
<feature type="transmembrane region" description="Helical" evidence="1">
    <location>
        <begin position="78"/>
        <end position="97"/>
    </location>
</feature>
<gene>
    <name evidence="2" type="ORF">HXX08_01650</name>
    <name evidence="3" type="ORF">OZ401_002250</name>
</gene>
<sequence length="374" mass="41987">MLKLFWGAEGRAFRKFVLGNAGALKFLAPKLTLIVLILLLPFAALLAASILFIEIGLSVVEYRREVGEGFTTKRASRVALVNAVLAVCYVSLTFLFFSIAAWWLALLLSIVALGVFFTAYLLASLFGLFKDMRGAPSTEDSALFQQVREMRDLEDVAKQLRWRLLSAKTLDKRRNLKFYLGWAETYRGHYHMKDSAWEKAASFYKEALRFDSANLGARVSLTVCYLRLDEFELALRQIEKAVATFNGYYRKVAPRFDKGIWHWHRNEVSSEYEQNSGIFQLCGMAVALLKLSSENSVVKEVLMRELIQNLVKIQGRTEDEMWSMLARKGGTSPGALGLLAAGPYRTPAAPLDLLSSAFCLPLLPIQTVELESAA</sequence>
<dbReference type="Proteomes" id="UP000521676">
    <property type="component" value="Unassembled WGS sequence"/>
</dbReference>
<dbReference type="Proteomes" id="UP001431572">
    <property type="component" value="Chromosome 1"/>
</dbReference>
<evidence type="ECO:0000313" key="3">
    <source>
        <dbReference type="EMBL" id="WJW66452.1"/>
    </source>
</evidence>